<dbReference type="CDD" id="cd05379">
    <property type="entry name" value="CAP_bacterial"/>
    <property type="match status" value="1"/>
</dbReference>
<dbReference type="Pfam" id="PF00188">
    <property type="entry name" value="CAP"/>
    <property type="match status" value="1"/>
</dbReference>
<evidence type="ECO:0000313" key="2">
    <source>
        <dbReference type="EMBL" id="MDR7364430.1"/>
    </source>
</evidence>
<keyword evidence="3" id="KW-1185">Reference proteome</keyword>
<sequence>MSKRRGSSALGALGALGALVAGFALLLSPFAVPQAQAAYSWEGASASALQDYANRLVTQVNKRRASHGLPALRMNTCVDGFSSSWATWLDTYDKFQHADLGRLMNRCSLVYAAENLAGWSGSVAPSNVVKLWMNSDGHRQNILSSRARRVGVTVVYDRSRRQYLAVMEFARL</sequence>
<proteinExistence type="predicted"/>
<accession>A0ABU2C1D0</accession>
<comment type="caution">
    <text evidence="2">The sequence shown here is derived from an EMBL/GenBank/DDBJ whole genome shotgun (WGS) entry which is preliminary data.</text>
</comment>
<feature type="domain" description="SCP" evidence="1">
    <location>
        <begin position="59"/>
        <end position="168"/>
    </location>
</feature>
<gene>
    <name evidence="2" type="ORF">J2S63_003983</name>
</gene>
<dbReference type="PANTHER" id="PTHR31157:SF1">
    <property type="entry name" value="SCP DOMAIN-CONTAINING PROTEIN"/>
    <property type="match status" value="1"/>
</dbReference>
<dbReference type="SUPFAM" id="SSF55797">
    <property type="entry name" value="PR-1-like"/>
    <property type="match status" value="1"/>
</dbReference>
<protein>
    <submittedName>
        <fullName evidence="2">Uncharacterized protein YkwD</fullName>
    </submittedName>
</protein>
<evidence type="ECO:0000313" key="3">
    <source>
        <dbReference type="Proteomes" id="UP001183648"/>
    </source>
</evidence>
<dbReference type="InterPro" id="IPR035940">
    <property type="entry name" value="CAP_sf"/>
</dbReference>
<evidence type="ECO:0000259" key="1">
    <source>
        <dbReference type="Pfam" id="PF00188"/>
    </source>
</evidence>
<name>A0ABU2C1D0_9ACTN</name>
<dbReference type="EMBL" id="JAVDYG010000001">
    <property type="protein sequence ID" value="MDR7364430.1"/>
    <property type="molecule type" value="Genomic_DNA"/>
</dbReference>
<reference evidence="2 3" key="1">
    <citation type="submission" date="2023-07" db="EMBL/GenBank/DDBJ databases">
        <title>Sequencing the genomes of 1000 actinobacteria strains.</title>
        <authorList>
            <person name="Klenk H.-P."/>
        </authorList>
    </citation>
    <scope>NUCLEOTIDE SEQUENCE [LARGE SCALE GENOMIC DNA]</scope>
    <source>
        <strain evidence="2 3">DSM 19426</strain>
    </source>
</reference>
<organism evidence="2 3">
    <name type="scientific">Nocardioides marmoribigeumensis</name>
    <dbReference type="NCBI Taxonomy" id="433649"/>
    <lineage>
        <taxon>Bacteria</taxon>
        <taxon>Bacillati</taxon>
        <taxon>Actinomycetota</taxon>
        <taxon>Actinomycetes</taxon>
        <taxon>Propionibacteriales</taxon>
        <taxon>Nocardioidaceae</taxon>
        <taxon>Nocardioides</taxon>
    </lineage>
</organism>
<dbReference type="InterPro" id="IPR014044">
    <property type="entry name" value="CAP_dom"/>
</dbReference>
<dbReference type="Proteomes" id="UP001183648">
    <property type="component" value="Unassembled WGS sequence"/>
</dbReference>
<dbReference type="PANTHER" id="PTHR31157">
    <property type="entry name" value="SCP DOMAIN-CONTAINING PROTEIN"/>
    <property type="match status" value="1"/>
</dbReference>
<dbReference type="Gene3D" id="3.40.33.10">
    <property type="entry name" value="CAP"/>
    <property type="match status" value="1"/>
</dbReference>
<dbReference type="RefSeq" id="WP_310306084.1">
    <property type="nucleotide sequence ID" value="NZ_BAAAPS010000005.1"/>
</dbReference>